<dbReference type="AlphaFoldDB" id="A0A7Y1ACJ0"/>
<evidence type="ECO:0000259" key="1">
    <source>
        <dbReference type="Pfam" id="PF06812"/>
    </source>
</evidence>
<organism evidence="2 3">
    <name type="scientific">Pseudomonas veronii</name>
    <dbReference type="NCBI Taxonomy" id="76761"/>
    <lineage>
        <taxon>Bacteria</taxon>
        <taxon>Pseudomonadati</taxon>
        <taxon>Pseudomonadota</taxon>
        <taxon>Gammaproteobacteria</taxon>
        <taxon>Pseudomonadales</taxon>
        <taxon>Pseudomonadaceae</taxon>
        <taxon>Pseudomonas</taxon>
    </lineage>
</organism>
<accession>A0A7Y1ACJ0</accession>
<dbReference type="PANTHER" id="PTHR37951:SF1">
    <property type="entry name" value="TYPE VI SECRETION SYSTEM COMPONENT TSSA1"/>
    <property type="match status" value="1"/>
</dbReference>
<feature type="domain" description="ImpA N-terminal" evidence="1">
    <location>
        <begin position="61"/>
        <end position="181"/>
    </location>
</feature>
<dbReference type="InterPro" id="IPR010657">
    <property type="entry name" value="ImpA_N"/>
</dbReference>
<dbReference type="EMBL" id="JAAQWG010000082">
    <property type="protein sequence ID" value="NMY13166.1"/>
    <property type="molecule type" value="Genomic_DNA"/>
</dbReference>
<sequence length="408" mass="45689">MSYALCLLLSESFKRRLVWWKKHSDDYLAQFLTGRSVITYNRILHHRQGGLVSDLEILLRAINGLHGKGKDLTYSSEFDEIQKLREFDDPTLEQGEWVADLKVANWPEVVKRCSKLLREDSKDLRVAGWLTEGWVYTQGFSGLAQGYNLIAGLVEQYWDDLFPAIEDGDDVEQRVGCLAWVLKQSLRWVSSIPVVDDGVRPYTLSDYAVAHQRSGGARLGDSEHVTLEQLERARAATPVGFYRHQWLAVQEAVVALSRLEHQAEVRLGDQAPRFAAIRETLDSACSSIQRFAKEAGVDVRGGEESKVPVLEQHSSHLLPPPAVPSITDAQVVVSGIASREEALNRLREVANYFRQAEPHSPVAYMANQAAEWGEMPLHEWLKVVLKDDAALVRLEQVLGVAKAVESGG</sequence>
<reference evidence="2 3" key="1">
    <citation type="journal article" date="2020" name="Front. Microbiol.">
        <title>Genetic Organization of the aprX-lipA2 Operon Affects the Proteolytic Potential of Pseudomonas Species in Milk.</title>
        <authorList>
            <person name="Maier C."/>
            <person name="Huptas C."/>
            <person name="von Neubeck M."/>
            <person name="Scherer S."/>
            <person name="Wenning M."/>
            <person name="Lucking G."/>
        </authorList>
    </citation>
    <scope>NUCLEOTIDE SEQUENCE [LARGE SCALE GENOMIC DNA]</scope>
    <source>
        <strain evidence="2 3">DSM 16272</strain>
    </source>
</reference>
<dbReference type="Pfam" id="PF06812">
    <property type="entry name" value="ImpA_N"/>
    <property type="match status" value="1"/>
</dbReference>
<name>A0A7Y1ACJ0_PSEVE</name>
<dbReference type="RefSeq" id="WP_169886339.1">
    <property type="nucleotide sequence ID" value="NZ_JAAQWG010000082.1"/>
</dbReference>
<comment type="caution">
    <text evidence="2">The sequence shown here is derived from an EMBL/GenBank/DDBJ whole genome shotgun (WGS) entry which is preliminary data.</text>
</comment>
<proteinExistence type="predicted"/>
<evidence type="ECO:0000313" key="3">
    <source>
        <dbReference type="Proteomes" id="UP000537729"/>
    </source>
</evidence>
<evidence type="ECO:0000313" key="2">
    <source>
        <dbReference type="EMBL" id="NMY13166.1"/>
    </source>
</evidence>
<gene>
    <name evidence="2" type="primary">tssA</name>
    <name evidence="2" type="ORF">HBO38_32955</name>
</gene>
<dbReference type="InterPro" id="IPR017740">
    <property type="entry name" value="TssA-like"/>
</dbReference>
<dbReference type="PANTHER" id="PTHR37951">
    <property type="entry name" value="CYTOPLASMIC PROTEIN-RELATED"/>
    <property type="match status" value="1"/>
</dbReference>
<dbReference type="NCBIfam" id="TIGR03363">
    <property type="entry name" value="VI_chp_8"/>
    <property type="match status" value="1"/>
</dbReference>
<protein>
    <submittedName>
        <fullName evidence="2">Type VI secretion system protein TssA</fullName>
    </submittedName>
</protein>
<dbReference type="Proteomes" id="UP000537729">
    <property type="component" value="Unassembled WGS sequence"/>
</dbReference>